<dbReference type="Proteomes" id="UP000759131">
    <property type="component" value="Unassembled WGS sequence"/>
</dbReference>
<evidence type="ECO:0000256" key="1">
    <source>
        <dbReference type="SAM" id="MobiDB-lite"/>
    </source>
</evidence>
<proteinExistence type="predicted"/>
<evidence type="ECO:0000313" key="2">
    <source>
        <dbReference type="EMBL" id="CAD7628022.1"/>
    </source>
</evidence>
<dbReference type="AlphaFoldDB" id="A0A7R9Q0S9"/>
<keyword evidence="3" id="KW-1185">Reference proteome</keyword>
<dbReference type="EMBL" id="OC859862">
    <property type="protein sequence ID" value="CAD7628022.1"/>
    <property type="molecule type" value="Genomic_DNA"/>
</dbReference>
<gene>
    <name evidence="2" type="ORF">OSB1V03_LOCUS8446</name>
</gene>
<feature type="region of interest" description="Disordered" evidence="1">
    <location>
        <begin position="1"/>
        <end position="36"/>
    </location>
</feature>
<protein>
    <submittedName>
        <fullName evidence="2">Uncharacterized protein</fullName>
    </submittedName>
</protein>
<feature type="compositionally biased region" description="Basic and acidic residues" evidence="1">
    <location>
        <begin position="1"/>
        <end position="23"/>
    </location>
</feature>
<dbReference type="OrthoDB" id="6529119at2759"/>
<name>A0A7R9Q0S9_9ACAR</name>
<accession>A0A7R9Q0S9</accession>
<sequence>MYIIKVREREGSMDGRDGQRQEEAGGAAAGGSGSNAAIPVRLSLKERFMKMIYSKEEFEAYMIAKSRKRQQKETKK</sequence>
<dbReference type="EMBL" id="CAJPIZ010005287">
    <property type="protein sequence ID" value="CAG2108452.1"/>
    <property type="molecule type" value="Genomic_DNA"/>
</dbReference>
<reference evidence="2" key="1">
    <citation type="submission" date="2020-11" db="EMBL/GenBank/DDBJ databases">
        <authorList>
            <person name="Tran Van P."/>
        </authorList>
    </citation>
    <scope>NUCLEOTIDE SEQUENCE</scope>
</reference>
<evidence type="ECO:0000313" key="3">
    <source>
        <dbReference type="Proteomes" id="UP000759131"/>
    </source>
</evidence>
<organism evidence="2">
    <name type="scientific">Medioppia subpectinata</name>
    <dbReference type="NCBI Taxonomy" id="1979941"/>
    <lineage>
        <taxon>Eukaryota</taxon>
        <taxon>Metazoa</taxon>
        <taxon>Ecdysozoa</taxon>
        <taxon>Arthropoda</taxon>
        <taxon>Chelicerata</taxon>
        <taxon>Arachnida</taxon>
        <taxon>Acari</taxon>
        <taxon>Acariformes</taxon>
        <taxon>Sarcoptiformes</taxon>
        <taxon>Oribatida</taxon>
        <taxon>Brachypylina</taxon>
        <taxon>Oppioidea</taxon>
        <taxon>Oppiidae</taxon>
        <taxon>Medioppia</taxon>
    </lineage>
</organism>